<evidence type="ECO:0000313" key="4">
    <source>
        <dbReference type="Proteomes" id="UP001169066"/>
    </source>
</evidence>
<proteinExistence type="inferred from homology"/>
<evidence type="ECO:0000256" key="1">
    <source>
        <dbReference type="ARBA" id="ARBA00006484"/>
    </source>
</evidence>
<dbReference type="PANTHER" id="PTHR44196:SF3">
    <property type="entry name" value="SHORT CHAIN DEHYDROGENASE FAMILY PROTEIN"/>
    <property type="match status" value="1"/>
</dbReference>
<sequence>MKKRIWIVGGSSGIGLELVKKWLQEGMYVITSARKASSTKELLTLKQIYEEQLQIVDIDVTSIASVKKAVPQAWKRFEGIDIWFYNAAVYEVMSTEEWDVEHFEAMMQINYMGAVRVMSELLPYFERKGEGRWIWNASLSSYFGLPLGGGYSAPKAALLNLAESLQPELNVKGIELQVINHGFVKTRLTQKNSFDMPELMTPEEAAENIIRATKKPYRFEIHFPFKLSTFLQVLRLIPYRISLALTKKMLPKDIS</sequence>
<dbReference type="InterPro" id="IPR002347">
    <property type="entry name" value="SDR_fam"/>
</dbReference>
<protein>
    <submittedName>
        <fullName evidence="3">SDR family NAD(P)-dependent oxidoreductase</fullName>
    </submittedName>
</protein>
<dbReference type="Proteomes" id="UP001169066">
    <property type="component" value="Unassembled WGS sequence"/>
</dbReference>
<dbReference type="Pfam" id="PF00106">
    <property type="entry name" value="adh_short"/>
    <property type="match status" value="1"/>
</dbReference>
<evidence type="ECO:0000256" key="2">
    <source>
        <dbReference type="ARBA" id="ARBA00023002"/>
    </source>
</evidence>
<dbReference type="EMBL" id="JAQIBC010000002">
    <property type="protein sequence ID" value="MDM5263585.1"/>
    <property type="molecule type" value="Genomic_DNA"/>
</dbReference>
<gene>
    <name evidence="3" type="ORF">PF327_05180</name>
</gene>
<dbReference type="SUPFAM" id="SSF51735">
    <property type="entry name" value="NAD(P)-binding Rossmann-fold domains"/>
    <property type="match status" value="1"/>
</dbReference>
<dbReference type="PRINTS" id="PR00081">
    <property type="entry name" value="GDHRDH"/>
</dbReference>
<reference evidence="3" key="1">
    <citation type="submission" date="2023-01" db="EMBL/GenBank/DDBJ databases">
        <title>Sulfurovum sp. XTW-4 genome assembly.</title>
        <authorList>
            <person name="Wang J."/>
        </authorList>
    </citation>
    <scope>NUCLEOTIDE SEQUENCE</scope>
    <source>
        <strain evidence="3">XTW-4</strain>
    </source>
</reference>
<dbReference type="RefSeq" id="WP_008242424.1">
    <property type="nucleotide sequence ID" value="NZ_JAQIBC010000002.1"/>
</dbReference>
<keyword evidence="4" id="KW-1185">Reference proteome</keyword>
<evidence type="ECO:0000313" key="3">
    <source>
        <dbReference type="EMBL" id="MDM5263585.1"/>
    </source>
</evidence>
<name>A0ABT7QRD7_9BACT</name>
<dbReference type="InterPro" id="IPR036291">
    <property type="entry name" value="NAD(P)-bd_dom_sf"/>
</dbReference>
<organism evidence="3 4">
    <name type="scientific">Sulfurovum xiamenensis</name>
    <dbReference type="NCBI Taxonomy" id="3019066"/>
    <lineage>
        <taxon>Bacteria</taxon>
        <taxon>Pseudomonadati</taxon>
        <taxon>Campylobacterota</taxon>
        <taxon>Epsilonproteobacteria</taxon>
        <taxon>Campylobacterales</taxon>
        <taxon>Sulfurovaceae</taxon>
        <taxon>Sulfurovum</taxon>
    </lineage>
</organism>
<comment type="caution">
    <text evidence="3">The sequence shown here is derived from an EMBL/GenBank/DDBJ whole genome shotgun (WGS) entry which is preliminary data.</text>
</comment>
<comment type="similarity">
    <text evidence="1">Belongs to the short-chain dehydrogenases/reductases (SDR) family.</text>
</comment>
<keyword evidence="2" id="KW-0560">Oxidoreductase</keyword>
<dbReference type="Gene3D" id="3.40.50.720">
    <property type="entry name" value="NAD(P)-binding Rossmann-like Domain"/>
    <property type="match status" value="1"/>
</dbReference>
<dbReference type="PANTHER" id="PTHR44196">
    <property type="entry name" value="DEHYDROGENASE/REDUCTASE SDR FAMILY MEMBER 7B"/>
    <property type="match status" value="1"/>
</dbReference>
<accession>A0ABT7QRD7</accession>